<evidence type="ECO:0000313" key="2">
    <source>
        <dbReference type="Proteomes" id="UP000265520"/>
    </source>
</evidence>
<dbReference type="Proteomes" id="UP000265520">
    <property type="component" value="Unassembled WGS sequence"/>
</dbReference>
<name>A0A392REA3_9FABA</name>
<protein>
    <submittedName>
        <fullName evidence="1">Uncharacterized protein</fullName>
    </submittedName>
</protein>
<proteinExistence type="predicted"/>
<dbReference type="AlphaFoldDB" id="A0A392REA3"/>
<sequence>MIYKEYPLSKDKRKSLTWSRFETEEQRRVNVARLEFCDISPSSFVTKDFNNWWQSHFSKIAKPFDACFAPMQT</sequence>
<keyword evidence="2" id="KW-1185">Reference proteome</keyword>
<comment type="caution">
    <text evidence="1">The sequence shown here is derived from an EMBL/GenBank/DDBJ whole genome shotgun (WGS) entry which is preliminary data.</text>
</comment>
<accession>A0A392REA3</accession>
<organism evidence="1 2">
    <name type="scientific">Trifolium medium</name>
    <dbReference type="NCBI Taxonomy" id="97028"/>
    <lineage>
        <taxon>Eukaryota</taxon>
        <taxon>Viridiplantae</taxon>
        <taxon>Streptophyta</taxon>
        <taxon>Embryophyta</taxon>
        <taxon>Tracheophyta</taxon>
        <taxon>Spermatophyta</taxon>
        <taxon>Magnoliopsida</taxon>
        <taxon>eudicotyledons</taxon>
        <taxon>Gunneridae</taxon>
        <taxon>Pentapetalae</taxon>
        <taxon>rosids</taxon>
        <taxon>fabids</taxon>
        <taxon>Fabales</taxon>
        <taxon>Fabaceae</taxon>
        <taxon>Papilionoideae</taxon>
        <taxon>50 kb inversion clade</taxon>
        <taxon>NPAAA clade</taxon>
        <taxon>Hologalegina</taxon>
        <taxon>IRL clade</taxon>
        <taxon>Trifolieae</taxon>
        <taxon>Trifolium</taxon>
    </lineage>
</organism>
<feature type="non-terminal residue" evidence="1">
    <location>
        <position position="73"/>
    </location>
</feature>
<dbReference type="EMBL" id="LXQA010213846">
    <property type="protein sequence ID" value="MCI34462.1"/>
    <property type="molecule type" value="Genomic_DNA"/>
</dbReference>
<reference evidence="1 2" key="1">
    <citation type="journal article" date="2018" name="Front. Plant Sci.">
        <title>Red Clover (Trifolium pratense) and Zigzag Clover (T. medium) - A Picture of Genomic Similarities and Differences.</title>
        <authorList>
            <person name="Dluhosova J."/>
            <person name="Istvanek J."/>
            <person name="Nedelnik J."/>
            <person name="Repkova J."/>
        </authorList>
    </citation>
    <scope>NUCLEOTIDE SEQUENCE [LARGE SCALE GENOMIC DNA]</scope>
    <source>
        <strain evidence="2">cv. 10/8</strain>
        <tissue evidence="1">Leaf</tissue>
    </source>
</reference>
<evidence type="ECO:0000313" key="1">
    <source>
        <dbReference type="EMBL" id="MCI34462.1"/>
    </source>
</evidence>